<proteinExistence type="inferred from homology"/>
<dbReference type="AlphaFoldDB" id="A0A930VCU7"/>
<comment type="similarity">
    <text evidence="1">Belongs to the metallo-dependent hydrolases superfamily.</text>
</comment>
<dbReference type="EMBL" id="JADKPN010000002">
    <property type="protein sequence ID" value="MBF4762638.1"/>
    <property type="molecule type" value="Genomic_DNA"/>
</dbReference>
<dbReference type="PANTHER" id="PTHR43569:SF2">
    <property type="entry name" value="AMIDOHYDROLASE-RELATED DOMAIN-CONTAINING PROTEIN"/>
    <property type="match status" value="1"/>
</dbReference>
<dbReference type="InterPro" id="IPR052350">
    <property type="entry name" value="Metallo-dep_Lactonases"/>
</dbReference>
<dbReference type="GO" id="GO:0016787">
    <property type="term" value="F:hydrolase activity"/>
    <property type="evidence" value="ECO:0007669"/>
    <property type="project" value="InterPro"/>
</dbReference>
<feature type="domain" description="Amidohydrolase-related" evidence="2">
    <location>
        <begin position="22"/>
        <end position="300"/>
    </location>
</feature>
<dbReference type="InterPro" id="IPR032466">
    <property type="entry name" value="Metal_Hydrolase"/>
</dbReference>
<evidence type="ECO:0000259" key="2">
    <source>
        <dbReference type="Pfam" id="PF04909"/>
    </source>
</evidence>
<sequence>MTRQHDRRAGRQRATGTTPALVDSHVHFWDRRRFYYAWLASADSALRRDFLPQDLNSELASLTRVTPAGSVFVQADCRAEQSEGEVQWIHQLADDGADVLAVVAHVPLDKGADCAPDLEHLVRTAPLVSGVRRLLQDEPPGFVTDPSLVAGVRLLAAHGLTMDLCVRQHQLGEVVDLVDRCPDVLFVLDHLGKPSVTAEDFAPWASELTRLAARPHVRCKLSGLLSEAPAGRRTTSALRPWLEHALTAFGPSRCMFGSDWPVLTSVAGYHQWCETVLDVVADLPEEHRTSVLSGTATATYDPVNRAARAKDPCHGPDG</sequence>
<gene>
    <name evidence="3" type="ORF">ISU07_05825</name>
</gene>
<dbReference type="Pfam" id="PF04909">
    <property type="entry name" value="Amidohydro_2"/>
    <property type="match status" value="1"/>
</dbReference>
<reference evidence="3" key="1">
    <citation type="submission" date="2020-11" db="EMBL/GenBank/DDBJ databases">
        <title>Nocardioides sp. nov., isolated from Soil of Cynanchum wilfordii Hemsley rhizosphere.</title>
        <authorList>
            <person name="Lee J.-S."/>
            <person name="Suh M.K."/>
            <person name="Kim J.-S."/>
        </authorList>
    </citation>
    <scope>NUCLEOTIDE SEQUENCE</scope>
    <source>
        <strain evidence="3">KCTC 19275</strain>
    </source>
</reference>
<evidence type="ECO:0000313" key="3">
    <source>
        <dbReference type="EMBL" id="MBF4762638.1"/>
    </source>
</evidence>
<comment type="caution">
    <text evidence="3">The sequence shown here is derived from an EMBL/GenBank/DDBJ whole genome shotgun (WGS) entry which is preliminary data.</text>
</comment>
<dbReference type="Gene3D" id="3.20.20.140">
    <property type="entry name" value="Metal-dependent hydrolases"/>
    <property type="match status" value="1"/>
</dbReference>
<dbReference type="RefSeq" id="WP_194705848.1">
    <property type="nucleotide sequence ID" value="NZ_JADKPN010000002.1"/>
</dbReference>
<name>A0A930VCU7_9ACTN</name>
<evidence type="ECO:0000256" key="1">
    <source>
        <dbReference type="ARBA" id="ARBA00038310"/>
    </source>
</evidence>
<dbReference type="Proteomes" id="UP000640489">
    <property type="component" value="Unassembled WGS sequence"/>
</dbReference>
<dbReference type="InterPro" id="IPR006680">
    <property type="entry name" value="Amidohydro-rel"/>
</dbReference>
<dbReference type="PANTHER" id="PTHR43569">
    <property type="entry name" value="AMIDOHYDROLASE"/>
    <property type="match status" value="1"/>
</dbReference>
<protein>
    <submittedName>
        <fullName evidence="3">Amidohydrolase family protein</fullName>
    </submittedName>
</protein>
<evidence type="ECO:0000313" key="4">
    <source>
        <dbReference type="Proteomes" id="UP000640489"/>
    </source>
</evidence>
<dbReference type="SUPFAM" id="SSF51556">
    <property type="entry name" value="Metallo-dependent hydrolases"/>
    <property type="match status" value="1"/>
</dbReference>
<organism evidence="3 4">
    <name type="scientific">Nocardioides islandensis</name>
    <dbReference type="NCBI Taxonomy" id="433663"/>
    <lineage>
        <taxon>Bacteria</taxon>
        <taxon>Bacillati</taxon>
        <taxon>Actinomycetota</taxon>
        <taxon>Actinomycetes</taxon>
        <taxon>Propionibacteriales</taxon>
        <taxon>Nocardioidaceae</taxon>
        <taxon>Nocardioides</taxon>
    </lineage>
</organism>
<accession>A0A930VCU7</accession>
<keyword evidence="4" id="KW-1185">Reference proteome</keyword>